<dbReference type="RefSeq" id="WP_172693647.1">
    <property type="nucleotide sequence ID" value="NZ_JAIPRI010000020.1"/>
</dbReference>
<feature type="region of interest" description="Disordered" evidence="1">
    <location>
        <begin position="1"/>
        <end position="84"/>
    </location>
</feature>
<organism evidence="3">
    <name type="scientific">Leclercia adecarboxylata</name>
    <dbReference type="NCBI Taxonomy" id="83655"/>
    <lineage>
        <taxon>Bacteria</taxon>
        <taxon>Pseudomonadati</taxon>
        <taxon>Pseudomonadota</taxon>
        <taxon>Gammaproteobacteria</taxon>
        <taxon>Enterobacterales</taxon>
        <taxon>Enterobacteriaceae</taxon>
        <taxon>Leclercia</taxon>
    </lineage>
</organism>
<feature type="compositionally biased region" description="Polar residues" evidence="1">
    <location>
        <begin position="49"/>
        <end position="60"/>
    </location>
</feature>
<gene>
    <name evidence="2" type="ORF">OEZ79_22470</name>
</gene>
<geneLocation type="plasmid" evidence="3">
    <name>p707804-1FII</name>
</geneLocation>
<dbReference type="EMBL" id="MH909330">
    <property type="protein sequence ID" value="QBQ66642.1"/>
    <property type="molecule type" value="Genomic_DNA"/>
</dbReference>
<dbReference type="Proteomes" id="UP001149314">
    <property type="component" value="Unassembled WGS sequence"/>
</dbReference>
<evidence type="ECO:0000256" key="1">
    <source>
        <dbReference type="SAM" id="MobiDB-lite"/>
    </source>
</evidence>
<evidence type="ECO:0000313" key="2">
    <source>
        <dbReference type="EMBL" id="MDC6640994.1"/>
    </source>
</evidence>
<sequence>MADASKLKKRPRNSLGVPPGPDEVATSLNSPEIAPAAETAEVEPESITKEQAIQATSMPSGNHELASPVASQESNAVPYVRRDGRSARKTNRIIAFATRVTPEFDNEVRDIADREGIKLVEVLENALAAYKQQKGY</sequence>
<proteinExistence type="predicted"/>
<reference evidence="3" key="1">
    <citation type="submission" date="2018-09" db="EMBL/GenBank/DDBJ databases">
        <authorList>
            <person name="Yuan Q."/>
            <person name="Jiang X."/>
            <person name="Jing Y."/>
            <person name="Cheng Q."/>
            <person name="Zhou D."/>
        </authorList>
    </citation>
    <scope>NUCLEOTIDE SEQUENCE</scope>
    <source>
        <strain evidence="3">150707804</strain>
        <plasmid evidence="3">p707804-1FII</plasmid>
    </source>
</reference>
<dbReference type="EMBL" id="JAOURS010000038">
    <property type="protein sequence ID" value="MDC6640994.1"/>
    <property type="molecule type" value="Genomic_DNA"/>
</dbReference>
<evidence type="ECO:0008006" key="4">
    <source>
        <dbReference type="Google" id="ProtNLM"/>
    </source>
</evidence>
<name>A0A482M0N2_9ENTR</name>
<keyword evidence="3" id="KW-0614">Plasmid</keyword>
<protein>
    <recommendedName>
        <fullName evidence="4">Stability/partitioning determinant</fullName>
    </recommendedName>
</protein>
<dbReference type="AlphaFoldDB" id="A0A482M0N2"/>
<reference evidence="2" key="2">
    <citation type="journal article" date="2023" name="Genes Genomics">
        <title>Genomic insights of Leclercia adecarboxylata strains linked to an outbreak in public hospitals in Mexico.</title>
        <authorList>
            <person name="Barrios-Villa E."/>
            <person name="Pacheco-Flores B."/>
            <person name="Lozano-Zarain P."/>
            <person name="Del Campo-Ortega R."/>
            <person name="de Jesus Ascencio-Montiel I."/>
            <person name="Gonzalez-Leon M."/>
            <person name="Camorlinga-Ponce M."/>
            <person name="Gaytan Cervantes F.J."/>
            <person name="Gonzalez Torres C."/>
            <person name="Aguilar E."/>
            <person name="Gonzalez Ibarra J."/>
            <person name="Torres Lopez F.J."/>
            <person name="Rosas-Vargas H."/>
            <person name="Gonzalez-Bonilla C.R."/>
            <person name="Del Carmen Rocha-Gracia R."/>
        </authorList>
    </citation>
    <scope>NUCLEOTIDE SEQUENCE</scope>
    <source>
        <strain evidence="2">Lac40</strain>
    </source>
</reference>
<accession>A0A482M0N2</accession>
<evidence type="ECO:0000313" key="3">
    <source>
        <dbReference type="EMBL" id="QBQ66642.1"/>
    </source>
</evidence>